<dbReference type="EMBL" id="VFWZ01000001">
    <property type="protein sequence ID" value="TPN88941.1"/>
    <property type="molecule type" value="Genomic_DNA"/>
</dbReference>
<dbReference type="RefSeq" id="WP_140588987.1">
    <property type="nucleotide sequence ID" value="NZ_VFWZ01000001.1"/>
</dbReference>
<evidence type="ECO:0000259" key="1">
    <source>
        <dbReference type="Pfam" id="PF00027"/>
    </source>
</evidence>
<dbReference type="SUPFAM" id="SSF51206">
    <property type="entry name" value="cAMP-binding domain-like"/>
    <property type="match status" value="1"/>
</dbReference>
<protein>
    <submittedName>
        <fullName evidence="2">Crp/Fnr family transcriptional regulator</fullName>
    </submittedName>
</protein>
<proteinExistence type="predicted"/>
<dbReference type="AlphaFoldDB" id="A0A504JQ79"/>
<dbReference type="InterPro" id="IPR018490">
    <property type="entry name" value="cNMP-bd_dom_sf"/>
</dbReference>
<dbReference type="Proteomes" id="UP000315540">
    <property type="component" value="Unassembled WGS sequence"/>
</dbReference>
<gene>
    <name evidence="2" type="ORF">FHK87_01615</name>
</gene>
<dbReference type="OrthoDB" id="758145at2"/>
<reference evidence="2 3" key="1">
    <citation type="submission" date="2019-06" db="EMBL/GenBank/DDBJ databases">
        <authorList>
            <person name="Meng X."/>
        </authorList>
    </citation>
    <scope>NUCLEOTIDE SEQUENCE [LARGE SCALE GENOMIC DNA]</scope>
    <source>
        <strain evidence="2 3">M625</strain>
    </source>
</reference>
<evidence type="ECO:0000313" key="2">
    <source>
        <dbReference type="EMBL" id="TPN88941.1"/>
    </source>
</evidence>
<comment type="caution">
    <text evidence="2">The sequence shown here is derived from an EMBL/GenBank/DDBJ whole genome shotgun (WGS) entry which is preliminary data.</text>
</comment>
<dbReference type="InterPro" id="IPR000595">
    <property type="entry name" value="cNMP-bd_dom"/>
</dbReference>
<keyword evidence="3" id="KW-1185">Reference proteome</keyword>
<dbReference type="Pfam" id="PF00027">
    <property type="entry name" value="cNMP_binding"/>
    <property type="match status" value="1"/>
</dbReference>
<dbReference type="Gene3D" id="2.60.120.10">
    <property type="entry name" value="Jelly Rolls"/>
    <property type="match status" value="1"/>
</dbReference>
<evidence type="ECO:0000313" key="3">
    <source>
        <dbReference type="Proteomes" id="UP000315540"/>
    </source>
</evidence>
<feature type="domain" description="Cyclic nucleotide-binding" evidence="1">
    <location>
        <begin position="29"/>
        <end position="114"/>
    </location>
</feature>
<name>A0A504JQ79_9FLAO</name>
<accession>A0A504JQ79</accession>
<dbReference type="InterPro" id="IPR014710">
    <property type="entry name" value="RmlC-like_jellyroll"/>
</dbReference>
<sequence>MNTLLHQIKSKINLTVLQEKYLLSVIKTKTYLKNDFFIEPGQVCHITGYIEKGLMRVFNINTQGIETTNWLLTDQEYITEIVSFLKQEPTQEYIQCLEETTITYFSYQDLQDIYKVVPEMHIYQKLIHEELLINIKKYILSNIHLSSEERYEQLLKLRPRLIQKAPLKYIASFLGITDSTLSRVRRRVLST</sequence>
<organism evidence="2 3">
    <name type="scientific">Aquimarina algicola</name>
    <dbReference type="NCBI Taxonomy" id="2589995"/>
    <lineage>
        <taxon>Bacteria</taxon>
        <taxon>Pseudomonadati</taxon>
        <taxon>Bacteroidota</taxon>
        <taxon>Flavobacteriia</taxon>
        <taxon>Flavobacteriales</taxon>
        <taxon>Flavobacteriaceae</taxon>
        <taxon>Aquimarina</taxon>
    </lineage>
</organism>